<organism evidence="3">
    <name type="scientific">Arundo donax</name>
    <name type="common">Giant reed</name>
    <name type="synonym">Donax arundinaceus</name>
    <dbReference type="NCBI Taxonomy" id="35708"/>
    <lineage>
        <taxon>Eukaryota</taxon>
        <taxon>Viridiplantae</taxon>
        <taxon>Streptophyta</taxon>
        <taxon>Embryophyta</taxon>
        <taxon>Tracheophyta</taxon>
        <taxon>Spermatophyta</taxon>
        <taxon>Magnoliopsida</taxon>
        <taxon>Liliopsida</taxon>
        <taxon>Poales</taxon>
        <taxon>Poaceae</taxon>
        <taxon>PACMAD clade</taxon>
        <taxon>Arundinoideae</taxon>
        <taxon>Arundineae</taxon>
        <taxon>Arundo</taxon>
    </lineage>
</organism>
<reference evidence="3" key="1">
    <citation type="submission" date="2014-09" db="EMBL/GenBank/DDBJ databases">
        <authorList>
            <person name="Magalhaes I.L.F."/>
            <person name="Oliveira U."/>
            <person name="Santos F.R."/>
            <person name="Vidigal T.H.D.A."/>
            <person name="Brescovit A.D."/>
            <person name="Santos A.J."/>
        </authorList>
    </citation>
    <scope>NUCLEOTIDE SEQUENCE</scope>
    <source>
        <tissue evidence="3">Shoot tissue taken approximately 20 cm above the soil surface</tissue>
    </source>
</reference>
<dbReference type="EMBL" id="GBRH01218759">
    <property type="protein sequence ID" value="JAD79136.1"/>
    <property type="molecule type" value="Transcribed_RNA"/>
</dbReference>
<accession>A0A0A9CUA5</accession>
<dbReference type="PANTHER" id="PTHR10663:SF388">
    <property type="entry name" value="GOLGI-SPECIFIC BREFELDIN A-RESISTANCE GUANINE NUCLEOTIDE EXCHANGE FACTOR 1"/>
    <property type="match status" value="1"/>
</dbReference>
<dbReference type="Pfam" id="PF23325">
    <property type="entry name" value="TPR_28"/>
    <property type="match status" value="1"/>
</dbReference>
<reference evidence="3" key="2">
    <citation type="journal article" date="2015" name="Data Brief">
        <title>Shoot transcriptome of the giant reed, Arundo donax.</title>
        <authorList>
            <person name="Barrero R.A."/>
            <person name="Guerrero F.D."/>
            <person name="Moolhuijzen P."/>
            <person name="Goolsby J.A."/>
            <person name="Tidwell J."/>
            <person name="Bellgard S.E."/>
            <person name="Bellgard M.I."/>
        </authorList>
    </citation>
    <scope>NUCLEOTIDE SEQUENCE</scope>
    <source>
        <tissue evidence="3">Shoot tissue taken approximately 20 cm above the soil surface</tissue>
    </source>
</reference>
<name>A0A0A9CUA5_ARUDO</name>
<sequence>MGWRTIISLLCITARHPDASDAGFEALVFIMSEGAHLSPANFVLSVEASRQFAESRLGSAERSIHAVNLMEDSVNCLTRWSREVKEAGGEADRILEGIAEMWLRLVQALRKVCMDQREEVRNHALLSLHRCLVVDGISISSSAWLMSFDIIFQLLDELLEIAQNYSPKDFRNMEMSLLHAAKLLCKVFLQSLKDLSAQSTFDKLWLEVLDMIEKFMNVKVRGRRTEKLQEAILELVKNILMVMKASGILTKASSSENNLWEATWLQVNRISPLLQSEVFPENEGNITTKGEQNKLHAPAQSGQTTEQ</sequence>
<dbReference type="InterPro" id="IPR016024">
    <property type="entry name" value="ARM-type_fold"/>
</dbReference>
<proteinExistence type="predicted"/>
<evidence type="ECO:0000313" key="3">
    <source>
        <dbReference type="EMBL" id="JAD79136.1"/>
    </source>
</evidence>
<feature type="region of interest" description="Disordered" evidence="1">
    <location>
        <begin position="283"/>
        <end position="307"/>
    </location>
</feature>
<dbReference type="PANTHER" id="PTHR10663">
    <property type="entry name" value="GUANYL-NUCLEOTIDE EXCHANGE FACTOR"/>
    <property type="match status" value="1"/>
</dbReference>
<evidence type="ECO:0000259" key="2">
    <source>
        <dbReference type="Pfam" id="PF23325"/>
    </source>
</evidence>
<feature type="domain" description="GBF1-like tetratricopeptide repeats" evidence="2">
    <location>
        <begin position="99"/>
        <end position="278"/>
    </location>
</feature>
<dbReference type="AlphaFoldDB" id="A0A0A9CUA5"/>
<protein>
    <recommendedName>
        <fullName evidence="2">GBF1-like tetratricopeptide repeats domain-containing protein</fullName>
    </recommendedName>
</protein>
<evidence type="ECO:0000256" key="1">
    <source>
        <dbReference type="SAM" id="MobiDB-lite"/>
    </source>
</evidence>
<dbReference type="InterPro" id="IPR056604">
    <property type="entry name" value="GBF1-like_TPR"/>
</dbReference>
<dbReference type="SUPFAM" id="SSF48371">
    <property type="entry name" value="ARM repeat"/>
    <property type="match status" value="1"/>
</dbReference>